<dbReference type="InterPro" id="IPR001296">
    <property type="entry name" value="Glyco_trans_1"/>
</dbReference>
<dbReference type="Pfam" id="PF13439">
    <property type="entry name" value="Glyco_transf_4"/>
    <property type="match status" value="1"/>
</dbReference>
<evidence type="ECO:0000259" key="1">
    <source>
        <dbReference type="Pfam" id="PF00534"/>
    </source>
</evidence>
<reference evidence="3 4" key="1">
    <citation type="submission" date="2015-03" db="EMBL/GenBank/DDBJ databases">
        <title>Genome assembly of Sandaracinus amylolyticus DSM 53668.</title>
        <authorList>
            <person name="Sharma G."/>
            <person name="Subramanian S."/>
        </authorList>
    </citation>
    <scope>NUCLEOTIDE SEQUENCE [LARGE SCALE GENOMIC DNA]</scope>
    <source>
        <strain evidence="3 4">DSM 53668</strain>
    </source>
</reference>
<proteinExistence type="predicted"/>
<keyword evidence="4" id="KW-1185">Reference proteome</keyword>
<name>A0A0F6W443_9BACT</name>
<evidence type="ECO:0000259" key="2">
    <source>
        <dbReference type="Pfam" id="PF13439"/>
    </source>
</evidence>
<evidence type="ECO:0000313" key="4">
    <source>
        <dbReference type="Proteomes" id="UP000034883"/>
    </source>
</evidence>
<dbReference type="InterPro" id="IPR050194">
    <property type="entry name" value="Glycosyltransferase_grp1"/>
</dbReference>
<dbReference type="Pfam" id="PF00534">
    <property type="entry name" value="Glycos_transf_1"/>
    <property type="match status" value="1"/>
</dbReference>
<dbReference type="InterPro" id="IPR028098">
    <property type="entry name" value="Glyco_trans_4-like_N"/>
</dbReference>
<dbReference type="AlphaFoldDB" id="A0A0F6W443"/>
<keyword evidence="3" id="KW-0808">Transferase</keyword>
<organism evidence="3 4">
    <name type="scientific">Sandaracinus amylolyticus</name>
    <dbReference type="NCBI Taxonomy" id="927083"/>
    <lineage>
        <taxon>Bacteria</taxon>
        <taxon>Pseudomonadati</taxon>
        <taxon>Myxococcota</taxon>
        <taxon>Polyangia</taxon>
        <taxon>Polyangiales</taxon>
        <taxon>Sandaracinaceae</taxon>
        <taxon>Sandaracinus</taxon>
    </lineage>
</organism>
<dbReference type="PANTHER" id="PTHR45947:SF3">
    <property type="entry name" value="SULFOQUINOVOSYL TRANSFERASE SQD2"/>
    <property type="match status" value="1"/>
</dbReference>
<dbReference type="KEGG" id="samy:DB32_004149"/>
<dbReference type="PANTHER" id="PTHR45947">
    <property type="entry name" value="SULFOQUINOVOSYL TRANSFERASE SQD2"/>
    <property type="match status" value="1"/>
</dbReference>
<protein>
    <submittedName>
        <fullName evidence="3">Glycosyl transferase, group 1</fullName>
    </submittedName>
</protein>
<sequence>MTNDSRANLPNGFRLHQILFGGLGGHASVALSLIRSTPQLQHSVTFFGIDAPRSEHVELCRARQVAWTGVTKRPGLDPQSLRSVLADLRARRPDVVLVHSPTTVPAALAHRLSTGVPFVVVDHTPNSAKERREWIALAMSLVASDSVVFLTPVFRSEVRARLGVVVDHARTTVIPNGIDTERFRPAPRAIGDSSRIVVSMLSRFTPQRDHATIISAIETLVAHDTNLRARLRVVLAGDGETLGSIRALVTSRGLDDVITTPGVLDEPNVVKLLHTSDIYVHSSLAETMSTSVMQAMSTGLPVVATRITGMDLLIDDGRSGVLFTPGRASELASVVAGLIGDPHRRTSLGAEARREAVERLSAARMAADYQQHLREAVSRGSTSVSRSAENGGARV</sequence>
<dbReference type="EMBL" id="CP011125">
    <property type="protein sequence ID" value="AKF07000.1"/>
    <property type="molecule type" value="Genomic_DNA"/>
</dbReference>
<dbReference type="CDD" id="cd03801">
    <property type="entry name" value="GT4_PimA-like"/>
    <property type="match status" value="1"/>
</dbReference>
<accession>A0A0F6W443</accession>
<feature type="domain" description="Glycosyltransferase subfamily 4-like N-terminal" evidence="2">
    <location>
        <begin position="24"/>
        <end position="182"/>
    </location>
</feature>
<dbReference type="SUPFAM" id="SSF53756">
    <property type="entry name" value="UDP-Glycosyltransferase/glycogen phosphorylase"/>
    <property type="match status" value="1"/>
</dbReference>
<dbReference type="GO" id="GO:0016758">
    <property type="term" value="F:hexosyltransferase activity"/>
    <property type="evidence" value="ECO:0007669"/>
    <property type="project" value="TreeGrafter"/>
</dbReference>
<dbReference type="STRING" id="927083.DB32_004149"/>
<evidence type="ECO:0000313" key="3">
    <source>
        <dbReference type="EMBL" id="AKF07000.1"/>
    </source>
</evidence>
<dbReference type="Gene3D" id="3.40.50.2000">
    <property type="entry name" value="Glycogen Phosphorylase B"/>
    <property type="match status" value="2"/>
</dbReference>
<dbReference type="RefSeq" id="WP_053234314.1">
    <property type="nucleotide sequence ID" value="NZ_CP011125.1"/>
</dbReference>
<dbReference type="Proteomes" id="UP000034883">
    <property type="component" value="Chromosome"/>
</dbReference>
<gene>
    <name evidence="3" type="ORF">DB32_004149</name>
</gene>
<feature type="domain" description="Glycosyl transferase family 1" evidence="1">
    <location>
        <begin position="194"/>
        <end position="354"/>
    </location>
</feature>